<dbReference type="EMBL" id="JAOWKZ010000003">
    <property type="protein sequence ID" value="MCV2873576.1"/>
    <property type="molecule type" value="Genomic_DNA"/>
</dbReference>
<dbReference type="InterPro" id="IPR011057">
    <property type="entry name" value="Mss4-like_sf"/>
</dbReference>
<gene>
    <name evidence="6" type="ORF">OEZ71_14840</name>
</gene>
<evidence type="ECO:0000313" key="7">
    <source>
        <dbReference type="Proteomes" id="UP001652564"/>
    </source>
</evidence>
<evidence type="ECO:0000259" key="5">
    <source>
        <dbReference type="PROSITE" id="PS51891"/>
    </source>
</evidence>
<dbReference type="Gene3D" id="3.90.1590.10">
    <property type="entry name" value="glutathione-dependent formaldehyde- activating enzyme (gfa)"/>
    <property type="match status" value="1"/>
</dbReference>
<dbReference type="PANTHER" id="PTHR33337:SF40">
    <property type="entry name" value="CENP-V_GFA DOMAIN-CONTAINING PROTEIN-RELATED"/>
    <property type="match status" value="1"/>
</dbReference>
<comment type="similarity">
    <text evidence="1">Belongs to the Gfa family.</text>
</comment>
<sequence length="132" mass="14065">MAIEVHDGGCMCGAVRYRLSGAFTYSAHCHCRSCQRAVGAGFATYSAVAPENFSVTNGKLAIYRSSPGVERGFCRKCGTSLTYGGEAWTDIAVMTATLDDPAAAAPTSNVYLDHKQPWVALDDALKAFSKFP</sequence>
<keyword evidence="2" id="KW-0479">Metal-binding</keyword>
<dbReference type="InterPro" id="IPR006913">
    <property type="entry name" value="CENP-V/GFA"/>
</dbReference>
<organism evidence="6 7">
    <name type="scientific">Albidovulum litorale</name>
    <dbReference type="NCBI Taxonomy" id="2984134"/>
    <lineage>
        <taxon>Bacteria</taxon>
        <taxon>Pseudomonadati</taxon>
        <taxon>Pseudomonadota</taxon>
        <taxon>Alphaproteobacteria</taxon>
        <taxon>Rhodobacterales</taxon>
        <taxon>Paracoccaceae</taxon>
        <taxon>Albidovulum</taxon>
    </lineage>
</organism>
<feature type="domain" description="CENP-V/GFA" evidence="5">
    <location>
        <begin position="6"/>
        <end position="119"/>
    </location>
</feature>
<keyword evidence="7" id="KW-1185">Reference proteome</keyword>
<dbReference type="PANTHER" id="PTHR33337">
    <property type="entry name" value="GFA DOMAIN-CONTAINING PROTEIN"/>
    <property type="match status" value="1"/>
</dbReference>
<accession>A0ABT2ZQZ0</accession>
<comment type="caution">
    <text evidence="6">The sequence shown here is derived from an EMBL/GenBank/DDBJ whole genome shotgun (WGS) entry which is preliminary data.</text>
</comment>
<evidence type="ECO:0000256" key="1">
    <source>
        <dbReference type="ARBA" id="ARBA00005495"/>
    </source>
</evidence>
<dbReference type="Proteomes" id="UP001652564">
    <property type="component" value="Unassembled WGS sequence"/>
</dbReference>
<dbReference type="Pfam" id="PF04828">
    <property type="entry name" value="GFA"/>
    <property type="match status" value="1"/>
</dbReference>
<reference evidence="6 7" key="1">
    <citation type="submission" date="2022-10" db="EMBL/GenBank/DDBJ databases">
        <title>Defluviimonas sp. nov., isolated from ocean surface sediments.</title>
        <authorList>
            <person name="He W."/>
            <person name="Wang L."/>
            <person name="Zhang D.-F."/>
        </authorList>
    </citation>
    <scope>NUCLEOTIDE SEQUENCE [LARGE SCALE GENOMIC DNA]</scope>
    <source>
        <strain evidence="6 7">WL0050</strain>
    </source>
</reference>
<proteinExistence type="inferred from homology"/>
<evidence type="ECO:0000256" key="3">
    <source>
        <dbReference type="ARBA" id="ARBA00022833"/>
    </source>
</evidence>
<keyword evidence="3" id="KW-0862">Zinc</keyword>
<protein>
    <submittedName>
        <fullName evidence="6">GFA family protein</fullName>
    </submittedName>
</protein>
<dbReference type="PROSITE" id="PS51891">
    <property type="entry name" value="CENP_V_GFA"/>
    <property type="match status" value="1"/>
</dbReference>
<evidence type="ECO:0000256" key="2">
    <source>
        <dbReference type="ARBA" id="ARBA00022723"/>
    </source>
</evidence>
<dbReference type="SUPFAM" id="SSF51316">
    <property type="entry name" value="Mss4-like"/>
    <property type="match status" value="1"/>
</dbReference>
<evidence type="ECO:0000313" key="6">
    <source>
        <dbReference type="EMBL" id="MCV2873576.1"/>
    </source>
</evidence>
<keyword evidence="4" id="KW-0456">Lyase</keyword>
<evidence type="ECO:0000256" key="4">
    <source>
        <dbReference type="ARBA" id="ARBA00023239"/>
    </source>
</evidence>
<name>A0ABT2ZQZ0_9RHOB</name>